<accession>A0A0R1H213</accession>
<keyword evidence="1" id="KW-0813">Transport</keyword>
<dbReference type="GO" id="GO:0005524">
    <property type="term" value="F:ATP binding"/>
    <property type="evidence" value="ECO:0007669"/>
    <property type="project" value="UniProtKB-KW"/>
</dbReference>
<protein>
    <submittedName>
        <fullName evidence="5">ABC superfamily ATP binding cassette transporter, ABC protein</fullName>
    </submittedName>
</protein>
<dbReference type="InterPro" id="IPR003439">
    <property type="entry name" value="ABC_transporter-like_ATP-bd"/>
</dbReference>
<dbReference type="EMBL" id="AZDA01000011">
    <property type="protein sequence ID" value="KRK40510.1"/>
    <property type="molecule type" value="Genomic_DNA"/>
</dbReference>
<dbReference type="PANTHER" id="PTHR42711:SF17">
    <property type="entry name" value="ABC TRANSPORTER ATP-BINDING PROTEIN"/>
    <property type="match status" value="1"/>
</dbReference>
<proteinExistence type="predicted"/>
<feature type="domain" description="ABC transporter" evidence="4">
    <location>
        <begin position="7"/>
        <end position="229"/>
    </location>
</feature>
<dbReference type="SUPFAM" id="SSF52540">
    <property type="entry name" value="P-loop containing nucleoside triphosphate hydrolases"/>
    <property type="match status" value="1"/>
</dbReference>
<dbReference type="InterPro" id="IPR017871">
    <property type="entry name" value="ABC_transporter-like_CS"/>
</dbReference>
<evidence type="ECO:0000313" key="6">
    <source>
        <dbReference type="Proteomes" id="UP000051461"/>
    </source>
</evidence>
<sequence length="297" mass="31723">MFMTTLIQATELQFAYPKHPVLKGIDFTVQTGELIGLIGANGAGKTTLLNLLLGLLPAQGQLTIFGAAPGSRQAKAQLGIMRQGDLVLPGVTVLDLLTDLAAYYPQALAPATLLAEAGLTDLAHRRLTQLSGGQLRRVSLLTALVGRPRLLLLDEPTVGMDVMVQAAFWQQMRALQARGITIIITSHDLTALQAVAQRFLIMQAGRFVFDGSLAQLQAAQPRTEITFQTDLPAGQFAQLAGVQTVQATTNGLQLISSDETATLQALAPHLNALRQVTITHDSLATMLTQLTQTEASK</sequence>
<evidence type="ECO:0000313" key="5">
    <source>
        <dbReference type="EMBL" id="KRK40510.1"/>
    </source>
</evidence>
<dbReference type="Gene3D" id="3.40.50.300">
    <property type="entry name" value="P-loop containing nucleotide triphosphate hydrolases"/>
    <property type="match status" value="1"/>
</dbReference>
<comment type="caution">
    <text evidence="5">The sequence shown here is derived from an EMBL/GenBank/DDBJ whole genome shotgun (WGS) entry which is preliminary data.</text>
</comment>
<organism evidence="5 6">
    <name type="scientific">Loigolactobacillus bifermentans DSM 20003</name>
    <dbReference type="NCBI Taxonomy" id="1423726"/>
    <lineage>
        <taxon>Bacteria</taxon>
        <taxon>Bacillati</taxon>
        <taxon>Bacillota</taxon>
        <taxon>Bacilli</taxon>
        <taxon>Lactobacillales</taxon>
        <taxon>Lactobacillaceae</taxon>
        <taxon>Loigolactobacillus</taxon>
    </lineage>
</organism>
<keyword evidence="6" id="KW-1185">Reference proteome</keyword>
<evidence type="ECO:0000256" key="1">
    <source>
        <dbReference type="ARBA" id="ARBA00022448"/>
    </source>
</evidence>
<dbReference type="AlphaFoldDB" id="A0A0R1H213"/>
<dbReference type="CDD" id="cd03230">
    <property type="entry name" value="ABC_DR_subfamily_A"/>
    <property type="match status" value="1"/>
</dbReference>
<dbReference type="Pfam" id="PF00005">
    <property type="entry name" value="ABC_tran"/>
    <property type="match status" value="1"/>
</dbReference>
<dbReference type="SMART" id="SM00382">
    <property type="entry name" value="AAA"/>
    <property type="match status" value="1"/>
</dbReference>
<evidence type="ECO:0000256" key="3">
    <source>
        <dbReference type="ARBA" id="ARBA00022840"/>
    </source>
</evidence>
<dbReference type="PANTHER" id="PTHR42711">
    <property type="entry name" value="ABC TRANSPORTER ATP-BINDING PROTEIN"/>
    <property type="match status" value="1"/>
</dbReference>
<dbReference type="STRING" id="1423726.FC07_GL000279"/>
<evidence type="ECO:0000259" key="4">
    <source>
        <dbReference type="PROSITE" id="PS50893"/>
    </source>
</evidence>
<dbReference type="InterPro" id="IPR003593">
    <property type="entry name" value="AAA+_ATPase"/>
</dbReference>
<dbReference type="InterPro" id="IPR027417">
    <property type="entry name" value="P-loop_NTPase"/>
</dbReference>
<keyword evidence="2" id="KW-0547">Nucleotide-binding</keyword>
<dbReference type="PROSITE" id="PS50893">
    <property type="entry name" value="ABC_TRANSPORTER_2"/>
    <property type="match status" value="1"/>
</dbReference>
<keyword evidence="3" id="KW-0067">ATP-binding</keyword>
<dbReference type="Proteomes" id="UP000051461">
    <property type="component" value="Unassembled WGS sequence"/>
</dbReference>
<gene>
    <name evidence="5" type="ORF">FC07_GL000279</name>
</gene>
<dbReference type="GO" id="GO:0016887">
    <property type="term" value="F:ATP hydrolysis activity"/>
    <property type="evidence" value="ECO:0007669"/>
    <property type="project" value="InterPro"/>
</dbReference>
<dbReference type="PROSITE" id="PS00211">
    <property type="entry name" value="ABC_TRANSPORTER_1"/>
    <property type="match status" value="1"/>
</dbReference>
<dbReference type="InterPro" id="IPR050763">
    <property type="entry name" value="ABC_transporter_ATP-binding"/>
</dbReference>
<dbReference type="PATRIC" id="fig|1423726.3.peg.289"/>
<evidence type="ECO:0000256" key="2">
    <source>
        <dbReference type="ARBA" id="ARBA00022741"/>
    </source>
</evidence>
<name>A0A0R1H213_9LACO</name>
<reference evidence="5 6" key="1">
    <citation type="journal article" date="2015" name="Genome Announc.">
        <title>Expanding the biotechnology potential of lactobacilli through comparative genomics of 213 strains and associated genera.</title>
        <authorList>
            <person name="Sun Z."/>
            <person name="Harris H.M."/>
            <person name="McCann A."/>
            <person name="Guo C."/>
            <person name="Argimon S."/>
            <person name="Zhang W."/>
            <person name="Yang X."/>
            <person name="Jeffery I.B."/>
            <person name="Cooney J.C."/>
            <person name="Kagawa T.F."/>
            <person name="Liu W."/>
            <person name="Song Y."/>
            <person name="Salvetti E."/>
            <person name="Wrobel A."/>
            <person name="Rasinkangas P."/>
            <person name="Parkhill J."/>
            <person name="Rea M.C."/>
            <person name="O'Sullivan O."/>
            <person name="Ritari J."/>
            <person name="Douillard F.P."/>
            <person name="Paul Ross R."/>
            <person name="Yang R."/>
            <person name="Briner A.E."/>
            <person name="Felis G.E."/>
            <person name="de Vos W.M."/>
            <person name="Barrangou R."/>
            <person name="Klaenhammer T.R."/>
            <person name="Caufield P.W."/>
            <person name="Cui Y."/>
            <person name="Zhang H."/>
            <person name="O'Toole P.W."/>
        </authorList>
    </citation>
    <scope>NUCLEOTIDE SEQUENCE [LARGE SCALE GENOMIC DNA]</scope>
    <source>
        <strain evidence="5 6">DSM 20003</strain>
    </source>
</reference>